<reference evidence="1" key="1">
    <citation type="submission" date="2020-05" db="EMBL/GenBank/DDBJ databases">
        <title>Large-scale comparative analyses of tick genomes elucidate their genetic diversity and vector capacities.</title>
        <authorList>
            <person name="Jia N."/>
            <person name="Wang J."/>
            <person name="Shi W."/>
            <person name="Du L."/>
            <person name="Sun Y."/>
            <person name="Zhan W."/>
            <person name="Jiang J."/>
            <person name="Wang Q."/>
            <person name="Zhang B."/>
            <person name="Ji P."/>
            <person name="Sakyi L.B."/>
            <person name="Cui X."/>
            <person name="Yuan T."/>
            <person name="Jiang B."/>
            <person name="Yang W."/>
            <person name="Lam T.T.-Y."/>
            <person name="Chang Q."/>
            <person name="Ding S."/>
            <person name="Wang X."/>
            <person name="Zhu J."/>
            <person name="Ruan X."/>
            <person name="Zhao L."/>
            <person name="Wei J."/>
            <person name="Que T."/>
            <person name="Du C."/>
            <person name="Cheng J."/>
            <person name="Dai P."/>
            <person name="Han X."/>
            <person name="Huang E."/>
            <person name="Gao Y."/>
            <person name="Liu J."/>
            <person name="Shao H."/>
            <person name="Ye R."/>
            <person name="Li L."/>
            <person name="Wei W."/>
            <person name="Wang X."/>
            <person name="Wang C."/>
            <person name="Yang T."/>
            <person name="Huo Q."/>
            <person name="Li W."/>
            <person name="Guo W."/>
            <person name="Chen H."/>
            <person name="Zhou L."/>
            <person name="Ni X."/>
            <person name="Tian J."/>
            <person name="Zhou Y."/>
            <person name="Sheng Y."/>
            <person name="Liu T."/>
            <person name="Pan Y."/>
            <person name="Xia L."/>
            <person name="Li J."/>
            <person name="Zhao F."/>
            <person name="Cao W."/>
        </authorList>
    </citation>
    <scope>NUCLEOTIDE SEQUENCE</scope>
    <source>
        <strain evidence="1">Hyas-2018</strain>
    </source>
</reference>
<proteinExistence type="predicted"/>
<comment type="caution">
    <text evidence="1">The sequence shown here is derived from an EMBL/GenBank/DDBJ whole genome shotgun (WGS) entry which is preliminary data.</text>
</comment>
<dbReference type="EMBL" id="CM023481">
    <property type="protein sequence ID" value="KAH6945485.1"/>
    <property type="molecule type" value="Genomic_DNA"/>
</dbReference>
<protein>
    <submittedName>
        <fullName evidence="1">Uncharacterized protein</fullName>
    </submittedName>
</protein>
<organism evidence="1 2">
    <name type="scientific">Hyalomma asiaticum</name>
    <name type="common">Tick</name>
    <dbReference type="NCBI Taxonomy" id="266040"/>
    <lineage>
        <taxon>Eukaryota</taxon>
        <taxon>Metazoa</taxon>
        <taxon>Ecdysozoa</taxon>
        <taxon>Arthropoda</taxon>
        <taxon>Chelicerata</taxon>
        <taxon>Arachnida</taxon>
        <taxon>Acari</taxon>
        <taxon>Parasitiformes</taxon>
        <taxon>Ixodida</taxon>
        <taxon>Ixodoidea</taxon>
        <taxon>Ixodidae</taxon>
        <taxon>Hyalomminae</taxon>
        <taxon>Hyalomma</taxon>
    </lineage>
</organism>
<sequence length="618" mass="68255">MDIDEAGTGETPDNASEEARSVSTREDADGWIQVTRRRRRANATEVAAKKEMRSRSATRRGGRSIVSKVLRASKMPRLPRDHIKIVVRPKDGLDIRKTCGTSVDEAIRQEAGVVDEEVTTICPNPTQNILVISTPDEKTATKIAKIKVLTINGKKHETNAYVSVPEQMAKGIVRNIPLMYTQDQLLNALVSTRNPSLTYAKRLGSTTNVILLYEGNRVPTWVYFNSIMLRVSLYRKQIDFFKECGRLGHRPDVFPRPDVKLCPICGLKNPSNGHECTPKCRICGEGHPTADRTCKDKYKVPHIVKQRRWRARTREERDVAVDGRKTSPQRIPSTSGYITAEAKGRGRLRSRSPSTRKVTWSGIAAGRECVEIPPLSGCPRGVPDPALSARMEKLDRENKELREELVRARKQNETSARKIDELQQTLNEILKCMEGSSGVISSTPRGAAAQDNATATGGEGETDMCFSEDAQATTGSKRKSPSGVQTAEDAASHAQVPKRPRPGAGKINAIEEIVNKLTDKTERMLEMLLTRLNESDAQRNAQYVEVIAHLAAMNKRIEDIERRSTQTQQHLQQSGRAGVAQVVNVPAILNRGRNTNATRTGAGGTHGQSCPPNTSAQQ</sequence>
<gene>
    <name evidence="1" type="ORF">HPB50_008724</name>
</gene>
<evidence type="ECO:0000313" key="1">
    <source>
        <dbReference type="EMBL" id="KAH6945485.1"/>
    </source>
</evidence>
<dbReference type="Proteomes" id="UP000821845">
    <property type="component" value="Chromosome 1"/>
</dbReference>
<accession>A0ACB7TEN8</accession>
<keyword evidence="2" id="KW-1185">Reference proteome</keyword>
<evidence type="ECO:0000313" key="2">
    <source>
        <dbReference type="Proteomes" id="UP000821845"/>
    </source>
</evidence>
<name>A0ACB7TEN8_HYAAI</name>